<organism evidence="1 2">
    <name type="scientific">Eretmocerus hayati</name>
    <dbReference type="NCBI Taxonomy" id="131215"/>
    <lineage>
        <taxon>Eukaryota</taxon>
        <taxon>Metazoa</taxon>
        <taxon>Ecdysozoa</taxon>
        <taxon>Arthropoda</taxon>
        <taxon>Hexapoda</taxon>
        <taxon>Insecta</taxon>
        <taxon>Pterygota</taxon>
        <taxon>Neoptera</taxon>
        <taxon>Endopterygota</taxon>
        <taxon>Hymenoptera</taxon>
        <taxon>Apocrita</taxon>
        <taxon>Proctotrupomorpha</taxon>
        <taxon>Chalcidoidea</taxon>
        <taxon>Aphelinidae</taxon>
        <taxon>Aphelininae</taxon>
        <taxon>Eretmocerus</taxon>
    </lineage>
</organism>
<comment type="caution">
    <text evidence="1">The sequence shown here is derived from an EMBL/GenBank/DDBJ whole genome shotgun (WGS) entry which is preliminary data.</text>
</comment>
<accession>A0ACC2PBC2</accession>
<dbReference type="EMBL" id="CM056742">
    <property type="protein sequence ID" value="KAJ8680732.1"/>
    <property type="molecule type" value="Genomic_DNA"/>
</dbReference>
<name>A0ACC2PBC2_9HYME</name>
<reference evidence="1" key="1">
    <citation type="submission" date="2023-04" db="EMBL/GenBank/DDBJ databases">
        <title>A chromosome-level genome assembly of the parasitoid wasp Eretmocerus hayati.</title>
        <authorList>
            <person name="Zhong Y."/>
            <person name="Liu S."/>
            <person name="Liu Y."/>
        </authorList>
    </citation>
    <scope>NUCLEOTIDE SEQUENCE</scope>
    <source>
        <strain evidence="1">ZJU_SS_LIU_2023</strain>
    </source>
</reference>
<dbReference type="Proteomes" id="UP001239111">
    <property type="component" value="Chromosome 2"/>
</dbReference>
<protein>
    <submittedName>
        <fullName evidence="1">Uncharacterized protein</fullName>
    </submittedName>
</protein>
<gene>
    <name evidence="1" type="ORF">QAD02_016519</name>
</gene>
<evidence type="ECO:0000313" key="2">
    <source>
        <dbReference type="Proteomes" id="UP001239111"/>
    </source>
</evidence>
<evidence type="ECO:0000313" key="1">
    <source>
        <dbReference type="EMBL" id="KAJ8680732.1"/>
    </source>
</evidence>
<proteinExistence type="predicted"/>
<sequence length="299" mass="33835">MSVYTGAMGTYPQLTSRSRYPTISHLERDIDLLPINAHHTLDGIRPYTPAIVPVAGLHIKDDNSELIPKEVQGWLDGSTDGCIYISFGSMVRIEIFPKHILDSLFASFKNISPVRVLMKIAKPEELPANLPKNVMTQSWFPQLQVLKHKNIKAFVTHGGLMGTQEAMYAGVPLIGIPLFGDQQFNVRSQVRRKVAVSLQIHEITERSLTSAYKEILNNLSYERNAEKISKEFVDRPISPVETAVFWVEYVARHGKNCLRSPIVDMFWWRANLIDVNAFILAAIGIVRLVYIQALVQYSF</sequence>
<keyword evidence="2" id="KW-1185">Reference proteome</keyword>